<sequence>MNENKCLKCGGVEFAEGTDFMPIKPLDKKFSMGLNKIYTFCLKCGEVVSTRIENPSQFKK</sequence>
<name>A0ABT9VPK7_9BACI</name>
<organism evidence="1 2">
    <name type="scientific">Aeribacillus alveayuensis</name>
    <dbReference type="NCBI Taxonomy" id="279215"/>
    <lineage>
        <taxon>Bacteria</taxon>
        <taxon>Bacillati</taxon>
        <taxon>Bacillota</taxon>
        <taxon>Bacilli</taxon>
        <taxon>Bacillales</taxon>
        <taxon>Bacillaceae</taxon>
        <taxon>Aeribacillus</taxon>
    </lineage>
</organism>
<protein>
    <submittedName>
        <fullName evidence="1">Nucleic-acid-binding Zn-ribbon protein</fullName>
    </submittedName>
</protein>
<keyword evidence="2" id="KW-1185">Reference proteome</keyword>
<comment type="caution">
    <text evidence="1">The sequence shown here is derived from an EMBL/GenBank/DDBJ whole genome shotgun (WGS) entry which is preliminary data.</text>
</comment>
<accession>A0ABT9VPK7</accession>
<dbReference type="EMBL" id="JAUSTR010000008">
    <property type="protein sequence ID" value="MDQ0162925.1"/>
    <property type="molecule type" value="Genomic_DNA"/>
</dbReference>
<proteinExistence type="predicted"/>
<gene>
    <name evidence="1" type="ORF">J2S06_002002</name>
</gene>
<reference evidence="1 2" key="1">
    <citation type="submission" date="2023-07" db="EMBL/GenBank/DDBJ databases">
        <title>Genomic Encyclopedia of Type Strains, Phase IV (KMG-IV): sequencing the most valuable type-strain genomes for metagenomic binning, comparative biology and taxonomic classification.</title>
        <authorList>
            <person name="Goeker M."/>
        </authorList>
    </citation>
    <scope>NUCLEOTIDE SEQUENCE [LARGE SCALE GENOMIC DNA]</scope>
    <source>
        <strain evidence="1 2">DSM 19092</strain>
    </source>
</reference>
<evidence type="ECO:0000313" key="2">
    <source>
        <dbReference type="Proteomes" id="UP001225646"/>
    </source>
</evidence>
<dbReference type="Proteomes" id="UP001225646">
    <property type="component" value="Unassembled WGS sequence"/>
</dbReference>
<evidence type="ECO:0000313" key="1">
    <source>
        <dbReference type="EMBL" id="MDQ0162925.1"/>
    </source>
</evidence>